<keyword evidence="2" id="KW-1133">Transmembrane helix</keyword>
<dbReference type="EMBL" id="OMOR01000001">
    <property type="protein sequence ID" value="SPH22205.1"/>
    <property type="molecule type" value="Genomic_DNA"/>
</dbReference>
<dbReference type="OrthoDB" id="5892745at2"/>
<feature type="compositionally biased region" description="Polar residues" evidence="1">
    <location>
        <begin position="328"/>
        <end position="339"/>
    </location>
</feature>
<feature type="transmembrane region" description="Helical" evidence="2">
    <location>
        <begin position="232"/>
        <end position="255"/>
    </location>
</feature>
<evidence type="ECO:0000256" key="1">
    <source>
        <dbReference type="SAM" id="MobiDB-lite"/>
    </source>
</evidence>
<feature type="region of interest" description="Disordered" evidence="1">
    <location>
        <begin position="313"/>
        <end position="339"/>
    </location>
</feature>
<keyword evidence="2" id="KW-0472">Membrane</keyword>
<dbReference type="RefSeq" id="WP_108829182.1">
    <property type="nucleotide sequence ID" value="NZ_OMOR01000001.1"/>
</dbReference>
<evidence type="ECO:0000256" key="2">
    <source>
        <dbReference type="SAM" id="Phobius"/>
    </source>
</evidence>
<keyword evidence="2" id="KW-0812">Transmembrane</keyword>
<evidence type="ECO:0000313" key="3">
    <source>
        <dbReference type="EMBL" id="SPH22205.1"/>
    </source>
</evidence>
<accession>A0A2R8BGL6</accession>
<sequence length="339" mass="37376">MADLDTGHVFLTTLAPIKTGTPLDPDSTSYDQRVRIALAELPTARQSPATERAKYNSPFARNLRNHFVRMFVIDDVIYNGRIGENALKETIQKTNTIIPQPVDRLNCSYLVFNADIDAITKDGDPLPTDLSPKKQKAVRRAYAMEIWDSMEEEIVEIYRNCVGFDGISTGDGFADYLEKCHVETTMPFHDYYMKLPDFHTLPTKPLLAVVAIPALVGLLALVLWLAGVGSVMGMATFWTGIIALVLAFVAAKLAIGYTMRNGAKPLAPAEFDDLPSVLKSIYIQQKFADFVVEHQGASDADLHAAFGAFMAEHRPDDRTGPMQKPGVISSSRPDNIINA</sequence>
<feature type="transmembrane region" description="Helical" evidence="2">
    <location>
        <begin position="206"/>
        <end position="226"/>
    </location>
</feature>
<dbReference type="Proteomes" id="UP000244880">
    <property type="component" value="Unassembled WGS sequence"/>
</dbReference>
<protein>
    <submittedName>
        <fullName evidence="3">Uncharacterized protein</fullName>
    </submittedName>
</protein>
<reference evidence="3 4" key="1">
    <citation type="submission" date="2018-03" db="EMBL/GenBank/DDBJ databases">
        <authorList>
            <person name="Keele B.F."/>
        </authorList>
    </citation>
    <scope>NUCLEOTIDE SEQUENCE [LARGE SCALE GENOMIC DNA]</scope>
    <source>
        <strain evidence="3 4">CECT 8599</strain>
    </source>
</reference>
<organism evidence="3 4">
    <name type="scientific">Ascidiaceihabitans donghaensis</name>
    <dbReference type="NCBI Taxonomy" id="1510460"/>
    <lineage>
        <taxon>Bacteria</taxon>
        <taxon>Pseudomonadati</taxon>
        <taxon>Pseudomonadota</taxon>
        <taxon>Alphaproteobacteria</taxon>
        <taxon>Rhodobacterales</taxon>
        <taxon>Paracoccaceae</taxon>
        <taxon>Ascidiaceihabitans</taxon>
    </lineage>
</organism>
<proteinExistence type="predicted"/>
<gene>
    <name evidence="3" type="ORF">ASD8599_02951</name>
</gene>
<keyword evidence="4" id="KW-1185">Reference proteome</keyword>
<evidence type="ECO:0000313" key="4">
    <source>
        <dbReference type="Proteomes" id="UP000244880"/>
    </source>
</evidence>
<dbReference type="AlphaFoldDB" id="A0A2R8BGL6"/>
<name>A0A2R8BGL6_9RHOB</name>